<evidence type="ECO:0000313" key="2">
    <source>
        <dbReference type="EMBL" id="RVE67886.1"/>
    </source>
</evidence>
<dbReference type="Proteomes" id="UP000283210">
    <property type="component" value="Chromosome 9"/>
</dbReference>
<protein>
    <submittedName>
        <fullName evidence="2">Uncharacterized protein</fullName>
    </submittedName>
</protein>
<feature type="compositionally biased region" description="Basic and acidic residues" evidence="1">
    <location>
        <begin position="1"/>
        <end position="14"/>
    </location>
</feature>
<evidence type="ECO:0000256" key="1">
    <source>
        <dbReference type="SAM" id="MobiDB-lite"/>
    </source>
</evidence>
<name>A0A3S2MVM3_ORYJA</name>
<organism evidence="2 3">
    <name type="scientific">Oryzias javanicus</name>
    <name type="common">Javanese ricefish</name>
    <name type="synonym">Aplocheilus javanicus</name>
    <dbReference type="NCBI Taxonomy" id="123683"/>
    <lineage>
        <taxon>Eukaryota</taxon>
        <taxon>Metazoa</taxon>
        <taxon>Chordata</taxon>
        <taxon>Craniata</taxon>
        <taxon>Vertebrata</taxon>
        <taxon>Euteleostomi</taxon>
        <taxon>Actinopterygii</taxon>
        <taxon>Neopterygii</taxon>
        <taxon>Teleostei</taxon>
        <taxon>Neoteleostei</taxon>
        <taxon>Acanthomorphata</taxon>
        <taxon>Ovalentaria</taxon>
        <taxon>Atherinomorphae</taxon>
        <taxon>Beloniformes</taxon>
        <taxon>Adrianichthyidae</taxon>
        <taxon>Oryziinae</taxon>
        <taxon>Oryzias</taxon>
    </lineage>
</organism>
<sequence length="99" mass="10395">MRHIHVELAHKKAPLELPAQEGDLPPTAAPTNGLDPGMGGFSTTAGSYSDAQQRQQRKRGAEEPQLTHKRSHLDDSSDGPALEGGCCVAQLQLSGLGLG</sequence>
<reference evidence="2 3" key="1">
    <citation type="submission" date="2018-11" db="EMBL/GenBank/DDBJ databases">
        <authorList>
            <person name="Lopez-Roques C."/>
            <person name="Donnadieu C."/>
            <person name="Bouchez O."/>
            <person name="Klopp C."/>
            <person name="Cabau C."/>
            <person name="Zahm M."/>
        </authorList>
    </citation>
    <scope>NUCLEOTIDE SEQUENCE [LARGE SCALE GENOMIC DNA]</scope>
    <source>
        <strain evidence="2">RS831</strain>
        <tissue evidence="2">Whole body</tissue>
    </source>
</reference>
<feature type="region of interest" description="Disordered" evidence="1">
    <location>
        <begin position="1"/>
        <end position="84"/>
    </location>
</feature>
<feature type="compositionally biased region" description="Polar residues" evidence="1">
    <location>
        <begin position="41"/>
        <end position="54"/>
    </location>
</feature>
<reference evidence="2 3" key="2">
    <citation type="submission" date="2019-01" db="EMBL/GenBank/DDBJ databases">
        <title>A chromosome length genome reference of the Java medaka (oryzias javanicus).</title>
        <authorList>
            <person name="Herpin A."/>
            <person name="Takehana Y."/>
            <person name="Naruse K."/>
            <person name="Ansai S."/>
            <person name="Kawaguchi M."/>
        </authorList>
    </citation>
    <scope>NUCLEOTIDE SEQUENCE [LARGE SCALE GENOMIC DNA]</scope>
    <source>
        <strain evidence="2">RS831</strain>
        <tissue evidence="2">Whole body</tissue>
    </source>
</reference>
<dbReference type="AlphaFoldDB" id="A0A3S2MVM3"/>
<dbReference type="EMBL" id="CM012445">
    <property type="protein sequence ID" value="RVE67886.1"/>
    <property type="molecule type" value="Genomic_DNA"/>
</dbReference>
<proteinExistence type="predicted"/>
<accession>A0A3S2MVM3</accession>
<keyword evidence="3" id="KW-1185">Reference proteome</keyword>
<gene>
    <name evidence="2" type="ORF">OJAV_G00086280</name>
</gene>
<evidence type="ECO:0000313" key="3">
    <source>
        <dbReference type="Proteomes" id="UP000283210"/>
    </source>
</evidence>